<keyword evidence="6" id="KW-0411">Iron-sulfur</keyword>
<evidence type="ECO:0000313" key="10">
    <source>
        <dbReference type="Proteomes" id="UP001596972"/>
    </source>
</evidence>
<dbReference type="PANTHER" id="PTHR32439">
    <property type="entry name" value="FERREDOXIN--NITRITE REDUCTASE, CHLOROPLASTIC"/>
    <property type="match status" value="1"/>
</dbReference>
<keyword evidence="3" id="KW-0479">Metal-binding</keyword>
<dbReference type="Pfam" id="PF03460">
    <property type="entry name" value="NIR_SIR_ferr"/>
    <property type="match status" value="1"/>
</dbReference>
<organism evidence="9 10">
    <name type="scientific">Actinomadura sediminis</name>
    <dbReference type="NCBI Taxonomy" id="1038904"/>
    <lineage>
        <taxon>Bacteria</taxon>
        <taxon>Bacillati</taxon>
        <taxon>Actinomycetota</taxon>
        <taxon>Actinomycetes</taxon>
        <taxon>Streptosporangiales</taxon>
        <taxon>Thermomonosporaceae</taxon>
        <taxon>Actinomadura</taxon>
    </lineage>
</organism>
<evidence type="ECO:0000256" key="3">
    <source>
        <dbReference type="ARBA" id="ARBA00022723"/>
    </source>
</evidence>
<evidence type="ECO:0000256" key="5">
    <source>
        <dbReference type="ARBA" id="ARBA00023004"/>
    </source>
</evidence>
<evidence type="ECO:0000256" key="1">
    <source>
        <dbReference type="ARBA" id="ARBA00022485"/>
    </source>
</evidence>
<feature type="domain" description="Nitrite/Sulfite reductase ferredoxin-like" evidence="8">
    <location>
        <begin position="35"/>
        <end position="92"/>
    </location>
</feature>
<evidence type="ECO:0000259" key="8">
    <source>
        <dbReference type="Pfam" id="PF03460"/>
    </source>
</evidence>
<reference evidence="10" key="1">
    <citation type="journal article" date="2019" name="Int. J. Syst. Evol. Microbiol.">
        <title>The Global Catalogue of Microorganisms (GCM) 10K type strain sequencing project: providing services to taxonomists for standard genome sequencing and annotation.</title>
        <authorList>
            <consortium name="The Broad Institute Genomics Platform"/>
            <consortium name="The Broad Institute Genome Sequencing Center for Infectious Disease"/>
            <person name="Wu L."/>
            <person name="Ma J."/>
        </authorList>
    </citation>
    <scope>NUCLEOTIDE SEQUENCE [LARGE SCALE GENOMIC DNA]</scope>
    <source>
        <strain evidence="10">JCM 31202</strain>
    </source>
</reference>
<dbReference type="PANTHER" id="PTHR32439:SF9">
    <property type="entry name" value="BLR3264 PROTEIN"/>
    <property type="match status" value="1"/>
</dbReference>
<evidence type="ECO:0000256" key="2">
    <source>
        <dbReference type="ARBA" id="ARBA00022617"/>
    </source>
</evidence>
<dbReference type="Proteomes" id="UP001596972">
    <property type="component" value="Unassembled WGS sequence"/>
</dbReference>
<keyword evidence="10" id="KW-1185">Reference proteome</keyword>
<evidence type="ECO:0000313" key="9">
    <source>
        <dbReference type="EMBL" id="MFD0902886.1"/>
    </source>
</evidence>
<dbReference type="RefSeq" id="WP_378301116.1">
    <property type="nucleotide sequence ID" value="NZ_JBHTJA010000043.1"/>
</dbReference>
<evidence type="ECO:0000256" key="6">
    <source>
        <dbReference type="ARBA" id="ARBA00023014"/>
    </source>
</evidence>
<dbReference type="InterPro" id="IPR036136">
    <property type="entry name" value="Nit/Sulf_reduc_fer-like_dom_sf"/>
</dbReference>
<feature type="region of interest" description="Disordered" evidence="7">
    <location>
        <begin position="214"/>
        <end position="242"/>
    </location>
</feature>
<sequence>MPSPLPPPPPTPPPRSGPDRCPGALRVHAAADGGLARVRLPGGLLTRTQATALADAAALGDGFLELTSRANVQIRGLAEGAEAELSDRLRAAGLLPSTTHERVRNIAASVLSGRDGAGRLDVRPLVPALDAALCADPALAALSGRFLFALDDGRGDVIAMRPDIGLYALAPDELALVLAGTDSGLRARPEDAVALAADAARAFLDVRTTEWRISELPGGPSRGAAPRTASQHAAPGASRPSGRFGALVDALAHGRRRAGPVAVPAVPNRTPLGEIPQRDGRRAFSALVPLGRLDPAPLRDAEEIIVTPWRGVVIPDLTDMPHFPGLVTAADWAGVTACAGRPGCAKSLTDVRADAAAAVRAARPHEPAGGPPVHWSGCERRCGHPPDRHVAVVATPGGYEVRLGDEVRARPRDPAATAAAVARTRRSE</sequence>
<dbReference type="Gene3D" id="3.90.480.10">
    <property type="entry name" value="Sulfite Reductase Hemoprotein,Domain 2"/>
    <property type="match status" value="1"/>
</dbReference>
<dbReference type="InterPro" id="IPR045854">
    <property type="entry name" value="NO2/SO3_Rdtase_4Fe4S_sf"/>
</dbReference>
<dbReference type="SUPFAM" id="SSF56014">
    <property type="entry name" value="Nitrite and sulphite reductase 4Fe-4S domain-like"/>
    <property type="match status" value="2"/>
</dbReference>
<keyword evidence="5" id="KW-0408">Iron</keyword>
<keyword evidence="2" id="KW-0349">Heme</keyword>
<keyword evidence="1" id="KW-0004">4Fe-4S</keyword>
<protein>
    <submittedName>
        <fullName evidence="9">Precorrin-3B synthase</fullName>
    </submittedName>
</protein>
<dbReference type="InterPro" id="IPR051329">
    <property type="entry name" value="NIR_SIR_4Fe-4S"/>
</dbReference>
<keyword evidence="4" id="KW-0560">Oxidoreductase</keyword>
<dbReference type="EMBL" id="JBHTJA010000043">
    <property type="protein sequence ID" value="MFD0902886.1"/>
    <property type="molecule type" value="Genomic_DNA"/>
</dbReference>
<proteinExistence type="predicted"/>
<gene>
    <name evidence="9" type="ORF">ACFQ11_20985</name>
</gene>
<evidence type="ECO:0000256" key="4">
    <source>
        <dbReference type="ARBA" id="ARBA00023002"/>
    </source>
</evidence>
<accession>A0ABW3ESX8</accession>
<dbReference type="InterPro" id="IPR005117">
    <property type="entry name" value="NiRdtase/SiRdtase_haem-b_fer"/>
</dbReference>
<dbReference type="SUPFAM" id="SSF55124">
    <property type="entry name" value="Nitrite/Sulfite reductase N-terminal domain-like"/>
    <property type="match status" value="2"/>
</dbReference>
<name>A0ABW3ESX8_9ACTN</name>
<dbReference type="Gene3D" id="3.30.413.10">
    <property type="entry name" value="Sulfite Reductase Hemoprotein, domain 1"/>
    <property type="match status" value="2"/>
</dbReference>
<comment type="caution">
    <text evidence="9">The sequence shown here is derived from an EMBL/GenBank/DDBJ whole genome shotgun (WGS) entry which is preliminary data.</text>
</comment>
<evidence type="ECO:0000256" key="7">
    <source>
        <dbReference type="SAM" id="MobiDB-lite"/>
    </source>
</evidence>